<dbReference type="STRING" id="73230.A0A2B7ZLS5"/>
<dbReference type="AlphaFoldDB" id="A0A2B7ZLS5"/>
<evidence type="ECO:0000313" key="1">
    <source>
        <dbReference type="EMBL" id="PGH33952.1"/>
    </source>
</evidence>
<proteinExistence type="predicted"/>
<gene>
    <name evidence="1" type="ORF">GX50_03189</name>
</gene>
<dbReference type="InterPro" id="IPR051678">
    <property type="entry name" value="AGP_Transferase"/>
</dbReference>
<sequence>MDNSESTASGNTSTTKARKALLDRFITLSGAQAEEEDMTVELQYAAKRAKFYNGFADCHQEIQQLIAFHCGLTNPSLVQVPEMFGKDGELVWRHGSFNMCIPVCINRAGRNNAGNSLPSKLGFRVPLPYKLGEEAFPGNVEEKVRSEAATYIWINKNCPDIPIPKLRGFGVTGGLSFCEPGVVSLWERIKFRIWSFARCWCRTRESSDSKYVPRKRKVFLDQSYILMDWIEDVNVQMLSNVFSQPHTDVQTENLYQSLARIMISLARIPQRRIGSWTINNDGQISLTNRPMFYHLHQLENWSIPTDIPRNITYTNADSLYLDLLTSHDNRLQYQKNAVFDEIDARSQAKDLLLMRALLPQFTYRHLRSGPFVMQFTDMHASNVFVDENWNIKHVIDLEWTCSLPLGNLRPPFWLTGKGVDEIEDAEYERFKTCYNQFVDIFEQVEASTNTPLCHDGDLYSRGTLMKTALDDCQYWYLSALHTPKGLFNLFRMHLEPMFDKAPKAVIREGVSPFWRPGMTSFVNSKVDEHTRYLEEVRDIVNGIYSH</sequence>
<dbReference type="EMBL" id="PDND01000050">
    <property type="protein sequence ID" value="PGH33952.1"/>
    <property type="molecule type" value="Genomic_DNA"/>
</dbReference>
<organism evidence="1 2">
    <name type="scientific">[Emmonsia] crescens</name>
    <dbReference type="NCBI Taxonomy" id="73230"/>
    <lineage>
        <taxon>Eukaryota</taxon>
        <taxon>Fungi</taxon>
        <taxon>Dikarya</taxon>
        <taxon>Ascomycota</taxon>
        <taxon>Pezizomycotina</taxon>
        <taxon>Eurotiomycetes</taxon>
        <taxon>Eurotiomycetidae</taxon>
        <taxon>Onygenales</taxon>
        <taxon>Ajellomycetaceae</taxon>
        <taxon>Emergomyces</taxon>
    </lineage>
</organism>
<dbReference type="PANTHER" id="PTHR21310">
    <property type="entry name" value="AMINOGLYCOSIDE PHOSPHOTRANSFERASE-RELATED-RELATED"/>
    <property type="match status" value="1"/>
</dbReference>
<accession>A0A2B7ZLS5</accession>
<keyword evidence="2" id="KW-1185">Reference proteome</keyword>
<reference evidence="1 2" key="1">
    <citation type="submission" date="2017-10" db="EMBL/GenBank/DDBJ databases">
        <title>Comparative genomics in systemic dimorphic fungi from Ajellomycetaceae.</title>
        <authorList>
            <person name="Munoz J.F."/>
            <person name="Mcewen J.G."/>
            <person name="Clay O.K."/>
            <person name="Cuomo C.A."/>
        </authorList>
    </citation>
    <scope>NUCLEOTIDE SEQUENCE [LARGE SCALE GENOMIC DNA]</scope>
    <source>
        <strain evidence="1 2">UAMH4076</strain>
    </source>
</reference>
<comment type="caution">
    <text evidence="1">The sequence shown here is derived from an EMBL/GenBank/DDBJ whole genome shotgun (WGS) entry which is preliminary data.</text>
</comment>
<dbReference type="InterPro" id="IPR011009">
    <property type="entry name" value="Kinase-like_dom_sf"/>
</dbReference>
<evidence type="ECO:0000313" key="2">
    <source>
        <dbReference type="Proteomes" id="UP000226031"/>
    </source>
</evidence>
<dbReference type="PANTHER" id="PTHR21310:SF37">
    <property type="entry name" value="AMINOGLYCOSIDE PHOSPHOTRANSFERASE DOMAIN-CONTAINING PROTEIN"/>
    <property type="match status" value="1"/>
</dbReference>
<dbReference type="SUPFAM" id="SSF56112">
    <property type="entry name" value="Protein kinase-like (PK-like)"/>
    <property type="match status" value="1"/>
</dbReference>
<dbReference type="Proteomes" id="UP000226031">
    <property type="component" value="Unassembled WGS sequence"/>
</dbReference>
<protein>
    <recommendedName>
        <fullName evidence="3">Aminoglycoside phosphotransferase domain-containing protein</fullName>
    </recommendedName>
</protein>
<evidence type="ECO:0008006" key="3">
    <source>
        <dbReference type="Google" id="ProtNLM"/>
    </source>
</evidence>
<dbReference type="VEuPathDB" id="FungiDB:EMCG_01839"/>
<name>A0A2B7ZLS5_9EURO</name>